<dbReference type="InterPro" id="IPR012545">
    <property type="entry name" value="DUF1697"/>
</dbReference>
<dbReference type="PANTHER" id="PTHR36439:SF1">
    <property type="entry name" value="DUF1697 DOMAIN-CONTAINING PROTEIN"/>
    <property type="match status" value="1"/>
</dbReference>
<dbReference type="RefSeq" id="WP_179518826.1">
    <property type="nucleotide sequence ID" value="NZ_JACCAC010000001.1"/>
</dbReference>
<organism evidence="1 2">
    <name type="scientific">Nocardioides perillae</name>
    <dbReference type="NCBI Taxonomy" id="1119534"/>
    <lineage>
        <taxon>Bacteria</taxon>
        <taxon>Bacillati</taxon>
        <taxon>Actinomycetota</taxon>
        <taxon>Actinomycetes</taxon>
        <taxon>Propionibacteriales</taxon>
        <taxon>Nocardioidaceae</taxon>
        <taxon>Nocardioides</taxon>
    </lineage>
</organism>
<dbReference type="Gene3D" id="3.30.70.1280">
    <property type="entry name" value="SP0830-like domains"/>
    <property type="match status" value="1"/>
</dbReference>
<accession>A0A7Y9RU05</accession>
<proteinExistence type="predicted"/>
<dbReference type="Pfam" id="PF08002">
    <property type="entry name" value="DUF1697"/>
    <property type="match status" value="1"/>
</dbReference>
<keyword evidence="2" id="KW-1185">Reference proteome</keyword>
<evidence type="ECO:0000313" key="2">
    <source>
        <dbReference type="Proteomes" id="UP000544110"/>
    </source>
</evidence>
<dbReference type="PANTHER" id="PTHR36439">
    <property type="entry name" value="BLL4334 PROTEIN"/>
    <property type="match status" value="1"/>
</dbReference>
<dbReference type="Proteomes" id="UP000544110">
    <property type="component" value="Unassembled WGS sequence"/>
</dbReference>
<name>A0A7Y9RU05_9ACTN</name>
<protein>
    <submittedName>
        <fullName evidence="1">Uncharacterized protein (DUF1697 family)</fullName>
    </submittedName>
</protein>
<sequence length="181" mass="19174">MAFLRAVNLGARRRFPAADQAAVTAAAGFRGVATYLATGNVRVEAATTDPREVQRRLEQAYAADRGFDVPVVVLPAAELRAVVAAGVEVEAARSVPPGRHHVSLLQEEPDPAAQAELVAAAAEGEQVVVRGRAVHLLIGESYHLARVDGARVERLLGVSTNRTFAVLTTLAQRWCPEPPAG</sequence>
<dbReference type="EMBL" id="JACCAC010000001">
    <property type="protein sequence ID" value="NYG56601.1"/>
    <property type="molecule type" value="Genomic_DNA"/>
</dbReference>
<reference evidence="1 2" key="1">
    <citation type="submission" date="2020-07" db="EMBL/GenBank/DDBJ databases">
        <title>Sequencing the genomes of 1000 actinobacteria strains.</title>
        <authorList>
            <person name="Klenk H.-P."/>
        </authorList>
    </citation>
    <scope>NUCLEOTIDE SEQUENCE [LARGE SCALE GENOMIC DNA]</scope>
    <source>
        <strain evidence="1 2">DSM 24552</strain>
    </source>
</reference>
<evidence type="ECO:0000313" key="1">
    <source>
        <dbReference type="EMBL" id="NYG56601.1"/>
    </source>
</evidence>
<dbReference type="AlphaFoldDB" id="A0A7Y9RU05"/>
<dbReference type="SUPFAM" id="SSF160379">
    <property type="entry name" value="SP0830-like"/>
    <property type="match status" value="1"/>
</dbReference>
<gene>
    <name evidence="1" type="ORF">BJ989_002905</name>
</gene>
<comment type="caution">
    <text evidence="1">The sequence shown here is derived from an EMBL/GenBank/DDBJ whole genome shotgun (WGS) entry which is preliminary data.</text>
</comment>